<evidence type="ECO:0000313" key="2">
    <source>
        <dbReference type="Proteomes" id="UP000290106"/>
    </source>
</evidence>
<reference evidence="1 2" key="1">
    <citation type="submission" date="2019-01" db="EMBL/GenBank/DDBJ databases">
        <title>Blautia sp. nov. KGMB01111 isolated human feces.</title>
        <authorList>
            <person name="Park J.-E."/>
            <person name="Kim J.-S."/>
            <person name="Park S.-H."/>
        </authorList>
    </citation>
    <scope>NUCLEOTIDE SEQUENCE [LARGE SCALE GENOMIC DNA]</scope>
    <source>
        <strain evidence="1 2">KGMB01111</strain>
    </source>
</reference>
<dbReference type="SMART" id="SM00855">
    <property type="entry name" value="PGAM"/>
    <property type="match status" value="1"/>
</dbReference>
<dbReference type="SUPFAM" id="SSF53254">
    <property type="entry name" value="Phosphoglycerate mutase-like"/>
    <property type="match status" value="1"/>
</dbReference>
<dbReference type="EMBL" id="SDKC01000001">
    <property type="protein sequence ID" value="RXS76166.1"/>
    <property type="molecule type" value="Genomic_DNA"/>
</dbReference>
<gene>
    <name evidence="1" type="ORF">ETP43_13825</name>
</gene>
<proteinExistence type="predicted"/>
<comment type="caution">
    <text evidence="1">The sequence shown here is derived from an EMBL/GenBank/DDBJ whole genome shotgun (WGS) entry which is preliminary data.</text>
</comment>
<protein>
    <submittedName>
        <fullName evidence="1">Histidine phosphatase family protein</fullName>
    </submittedName>
</protein>
<dbReference type="OrthoDB" id="9782128at2"/>
<accession>A0A4Q1RK67</accession>
<evidence type="ECO:0000313" key="1">
    <source>
        <dbReference type="EMBL" id="RXS76166.1"/>
    </source>
</evidence>
<dbReference type="Gene3D" id="3.40.50.1240">
    <property type="entry name" value="Phosphoglycerate mutase-like"/>
    <property type="match status" value="1"/>
</dbReference>
<dbReference type="InterPro" id="IPR013078">
    <property type="entry name" value="His_Pase_superF_clade-1"/>
</dbReference>
<dbReference type="Proteomes" id="UP000290106">
    <property type="component" value="Unassembled WGS sequence"/>
</dbReference>
<name>A0A4Q1RK67_9FIRM</name>
<dbReference type="RefSeq" id="WP_129258714.1">
    <property type="nucleotide sequence ID" value="NZ_SDKC01000001.1"/>
</dbReference>
<dbReference type="CDD" id="cd07067">
    <property type="entry name" value="HP_PGM_like"/>
    <property type="match status" value="1"/>
</dbReference>
<keyword evidence="2" id="KW-1185">Reference proteome</keyword>
<dbReference type="Pfam" id="PF00300">
    <property type="entry name" value="His_Phos_1"/>
    <property type="match status" value="1"/>
</dbReference>
<organism evidence="1 2">
    <name type="scientific">Blautia faecicola</name>
    <dbReference type="NCBI Taxonomy" id="2509240"/>
    <lineage>
        <taxon>Bacteria</taxon>
        <taxon>Bacillati</taxon>
        <taxon>Bacillota</taxon>
        <taxon>Clostridia</taxon>
        <taxon>Lachnospirales</taxon>
        <taxon>Lachnospiraceae</taxon>
        <taxon>Blautia</taxon>
    </lineage>
</organism>
<dbReference type="AlphaFoldDB" id="A0A4Q1RK67"/>
<sequence length="243" mass="28227">MKLLIVRHGDPDYTIDSLTPKGWKEVDYLSEKLAKLDVKAFYVSPLGRAKDTASLTLKKMNRTATEEPWLREFDARIHRPDVPEKEMISWDWLPQDWTAEPRFYLPDEWWKVPVMMEGHVKEEYDWVTTNFDALLASHGYVRDGLTYRAEHANNDTIVFFCHFGLECVLLSHLLHVSPMVLWHGTCAAPSSVTTLVTEERRPGIACFRMSSFGDISHLYVKDEPPAFAARFCECYDNEDERHD</sequence>
<dbReference type="InterPro" id="IPR029033">
    <property type="entry name" value="His_PPase_superfam"/>
</dbReference>